<keyword evidence="9" id="KW-1185">Reference proteome</keyword>
<dbReference type="InterPro" id="IPR036264">
    <property type="entry name" value="Bact_exopeptidase_dim_dom"/>
</dbReference>
<feature type="signal peptide" evidence="6">
    <location>
        <begin position="1"/>
        <end position="18"/>
    </location>
</feature>
<comment type="cofactor">
    <cofactor evidence="5">
        <name>Mn(2+)</name>
        <dbReference type="ChEBI" id="CHEBI:29035"/>
    </cofactor>
    <text evidence="5">The Mn(2+) ion enhances activity.</text>
</comment>
<evidence type="ECO:0000256" key="1">
    <source>
        <dbReference type="ARBA" id="ARBA00003007"/>
    </source>
</evidence>
<dbReference type="Proteomes" id="UP000636800">
    <property type="component" value="Chromosome 1"/>
</dbReference>
<dbReference type="AlphaFoldDB" id="A0A835RXK2"/>
<dbReference type="InterPro" id="IPR011650">
    <property type="entry name" value="Peptidase_M20_dimer"/>
</dbReference>
<dbReference type="GO" id="GO:0009850">
    <property type="term" value="P:auxin metabolic process"/>
    <property type="evidence" value="ECO:0007669"/>
    <property type="project" value="InterPro"/>
</dbReference>
<dbReference type="CDD" id="cd08017">
    <property type="entry name" value="M20_IAA_Hyd"/>
    <property type="match status" value="1"/>
</dbReference>
<keyword evidence="4" id="KW-0378">Hydrolase</keyword>
<comment type="similarity">
    <text evidence="2">Belongs to the peptidase M20 family.</text>
</comment>
<dbReference type="Gene3D" id="3.40.630.10">
    <property type="entry name" value="Zn peptidases"/>
    <property type="match status" value="1"/>
</dbReference>
<accession>A0A835RXK2</accession>
<dbReference type="PANTHER" id="PTHR11014">
    <property type="entry name" value="PEPTIDASE M20 FAMILY MEMBER"/>
    <property type="match status" value="1"/>
</dbReference>
<feature type="domain" description="Peptidase M20 dimerisation" evidence="7">
    <location>
        <begin position="209"/>
        <end position="304"/>
    </location>
</feature>
<evidence type="ECO:0000256" key="3">
    <source>
        <dbReference type="ARBA" id="ARBA00022729"/>
    </source>
</evidence>
<organism evidence="8 9">
    <name type="scientific">Vanilla planifolia</name>
    <name type="common">Vanilla</name>
    <dbReference type="NCBI Taxonomy" id="51239"/>
    <lineage>
        <taxon>Eukaryota</taxon>
        <taxon>Viridiplantae</taxon>
        <taxon>Streptophyta</taxon>
        <taxon>Embryophyta</taxon>
        <taxon>Tracheophyta</taxon>
        <taxon>Spermatophyta</taxon>
        <taxon>Magnoliopsida</taxon>
        <taxon>Liliopsida</taxon>
        <taxon>Asparagales</taxon>
        <taxon>Orchidaceae</taxon>
        <taxon>Vanilloideae</taxon>
        <taxon>Vanilleae</taxon>
        <taxon>Vanilla</taxon>
    </lineage>
</organism>
<dbReference type="GO" id="GO:0005783">
    <property type="term" value="C:endoplasmic reticulum"/>
    <property type="evidence" value="ECO:0007669"/>
    <property type="project" value="TreeGrafter"/>
</dbReference>
<dbReference type="Pfam" id="PF01546">
    <property type="entry name" value="Peptidase_M20"/>
    <property type="match status" value="1"/>
</dbReference>
<dbReference type="SUPFAM" id="SSF55031">
    <property type="entry name" value="Bacterial exopeptidase dimerisation domain"/>
    <property type="match status" value="1"/>
</dbReference>
<dbReference type="NCBIfam" id="TIGR01891">
    <property type="entry name" value="amidohydrolases"/>
    <property type="match status" value="1"/>
</dbReference>
<evidence type="ECO:0000256" key="4">
    <source>
        <dbReference type="ARBA" id="ARBA00022801"/>
    </source>
</evidence>
<dbReference type="PIRSF" id="PIRSF005962">
    <property type="entry name" value="Pept_M20D_amidohydro"/>
    <property type="match status" value="1"/>
</dbReference>
<protein>
    <recommendedName>
        <fullName evidence="7">Peptidase M20 dimerisation domain-containing protein</fullName>
    </recommendedName>
</protein>
<gene>
    <name evidence="8" type="ORF">HPP92_001101</name>
</gene>
<dbReference type="FunFam" id="3.30.70.360:FF:000001">
    <property type="entry name" value="N-acetyldiaminopimelate deacetylase"/>
    <property type="match status" value="1"/>
</dbReference>
<evidence type="ECO:0000256" key="2">
    <source>
        <dbReference type="ARBA" id="ARBA00006153"/>
    </source>
</evidence>
<dbReference type="Pfam" id="PF07687">
    <property type="entry name" value="M20_dimer"/>
    <property type="match status" value="1"/>
</dbReference>
<keyword evidence="5" id="KW-0479">Metal-binding</keyword>
<evidence type="ECO:0000256" key="6">
    <source>
        <dbReference type="SAM" id="SignalP"/>
    </source>
</evidence>
<comment type="function">
    <text evidence="1">Hydrolyzes certain amino acid conjugates of the plant growth regulator indole-3-acetic acid (IAA).</text>
</comment>
<feature type="binding site" evidence="5">
    <location>
        <position position="186"/>
    </location>
    <ligand>
        <name>Mn(2+)</name>
        <dbReference type="ChEBI" id="CHEBI:29035"/>
        <label>2</label>
    </ligand>
</feature>
<name>A0A835RXK2_VANPL</name>
<dbReference type="OrthoDB" id="153872at2759"/>
<feature type="binding site" evidence="5">
    <location>
        <position position="386"/>
    </location>
    <ligand>
        <name>Mn(2+)</name>
        <dbReference type="ChEBI" id="CHEBI:29035"/>
        <label>2</label>
    </ligand>
</feature>
<feature type="chain" id="PRO_5032293740" description="Peptidase M20 dimerisation domain-containing protein" evidence="6">
    <location>
        <begin position="19"/>
        <end position="421"/>
    </location>
</feature>
<reference evidence="8 9" key="1">
    <citation type="journal article" date="2020" name="Nat. Food">
        <title>A phased Vanilla planifolia genome enables genetic improvement of flavour and production.</title>
        <authorList>
            <person name="Hasing T."/>
            <person name="Tang H."/>
            <person name="Brym M."/>
            <person name="Khazi F."/>
            <person name="Huang T."/>
            <person name="Chambers A.H."/>
        </authorList>
    </citation>
    <scope>NUCLEOTIDE SEQUENCE [LARGE SCALE GENOMIC DNA]</scope>
    <source>
        <tissue evidence="8">Leaf</tissue>
    </source>
</reference>
<comment type="caution">
    <text evidence="8">The sequence shown here is derived from an EMBL/GenBank/DDBJ whole genome shotgun (WGS) entry which is preliminary data.</text>
</comment>
<keyword evidence="5" id="KW-0464">Manganese</keyword>
<evidence type="ECO:0000313" key="9">
    <source>
        <dbReference type="Proteomes" id="UP000636800"/>
    </source>
</evidence>
<dbReference type="InterPro" id="IPR044757">
    <property type="entry name" value="ILR1-like_Hyd"/>
</dbReference>
<dbReference type="InterPro" id="IPR002933">
    <property type="entry name" value="Peptidase_M20"/>
</dbReference>
<evidence type="ECO:0000256" key="5">
    <source>
        <dbReference type="PIRSR" id="PIRSR005962-1"/>
    </source>
</evidence>
<dbReference type="GO" id="GO:0010179">
    <property type="term" value="F:IAA-Ala conjugate hydrolase activity"/>
    <property type="evidence" value="ECO:0007669"/>
    <property type="project" value="TreeGrafter"/>
</dbReference>
<dbReference type="GO" id="GO:0046872">
    <property type="term" value="F:metal ion binding"/>
    <property type="evidence" value="ECO:0007669"/>
    <property type="project" value="UniProtKB-KW"/>
</dbReference>
<dbReference type="PANTHER" id="PTHR11014:SF63">
    <property type="entry name" value="METALLOPEPTIDASE, PUTATIVE (AFU_ORTHOLOGUE AFUA_6G09600)-RELATED"/>
    <property type="match status" value="1"/>
</dbReference>
<proteinExistence type="inferred from homology"/>
<sequence length="421" mass="46408">MGSLPLFFSLLFSALLSATSWSYGDLMEYSRKVEFQEWLRNIRRKIHQYPEIGFEEYKTSELIRSELDALGIEYMWPVAKTGVVASIVGSKDRPRFALRADMDALRLQELVDWEYKSKIDGKMHACGHDAHVAMLLGAAKLLQHFKDELKGSVKLVFQPGEEGYAGASYMLEEGALDDVDAIFCIHVDPTLPTGSFSSSPGNIIGAADNFEATVRGIGGHAAAPHLTIDPIVTACSALLSLQQLVSRETDPLDSRVVSVGFIKGGEAHNVIPESATFGGSFRSMTTEGLDYLRQRIREVIEVQAAVHRCTATVKFLDRAYPAADNDEELYKLAKTVASTLVGEANVHPFPRVMAAEDFSYYSQKMLAALFAIGMRNESFGSTHPNHSPFFVVDEEVLPLGAAFHAAVAMTYLERESLRSQL</sequence>
<keyword evidence="3 6" id="KW-0732">Signal</keyword>
<dbReference type="InterPro" id="IPR017439">
    <property type="entry name" value="Amidohydrolase"/>
</dbReference>
<feature type="binding site" evidence="5">
    <location>
        <position position="162"/>
    </location>
    <ligand>
        <name>Mn(2+)</name>
        <dbReference type="ChEBI" id="CHEBI:29035"/>
        <label>2</label>
    </ligand>
</feature>
<feature type="binding site" evidence="5">
    <location>
        <position position="126"/>
    </location>
    <ligand>
        <name>Mn(2+)</name>
        <dbReference type="ChEBI" id="CHEBI:29035"/>
        <label>2</label>
    </ligand>
</feature>
<feature type="binding site" evidence="5">
    <location>
        <position position="128"/>
    </location>
    <ligand>
        <name>Mn(2+)</name>
        <dbReference type="ChEBI" id="CHEBI:29035"/>
        <label>2</label>
    </ligand>
</feature>
<evidence type="ECO:0000313" key="8">
    <source>
        <dbReference type="EMBL" id="KAG0496410.1"/>
    </source>
</evidence>
<evidence type="ECO:0000259" key="7">
    <source>
        <dbReference type="Pfam" id="PF07687"/>
    </source>
</evidence>
<dbReference type="Gene3D" id="3.30.70.360">
    <property type="match status" value="1"/>
</dbReference>
<dbReference type="SUPFAM" id="SSF53187">
    <property type="entry name" value="Zn-dependent exopeptidases"/>
    <property type="match status" value="1"/>
</dbReference>
<dbReference type="EMBL" id="JADCNL010000001">
    <property type="protein sequence ID" value="KAG0496410.1"/>
    <property type="molecule type" value="Genomic_DNA"/>
</dbReference>